<proteinExistence type="predicted"/>
<dbReference type="Proteomes" id="UP000192596">
    <property type="component" value="Unassembled WGS sequence"/>
</dbReference>
<dbReference type="EMBL" id="NAJO01000023">
    <property type="protein sequence ID" value="OQO03856.1"/>
    <property type="molecule type" value="Genomic_DNA"/>
</dbReference>
<evidence type="ECO:0000313" key="2">
    <source>
        <dbReference type="EMBL" id="OQO03856.1"/>
    </source>
</evidence>
<evidence type="ECO:0000256" key="1">
    <source>
        <dbReference type="SAM" id="MobiDB-lite"/>
    </source>
</evidence>
<feature type="region of interest" description="Disordered" evidence="1">
    <location>
        <begin position="168"/>
        <end position="189"/>
    </location>
</feature>
<dbReference type="InParanoid" id="A0A1V8SXG5"/>
<gene>
    <name evidence="2" type="ORF">B0A48_10497</name>
</gene>
<evidence type="ECO:0000313" key="3">
    <source>
        <dbReference type="Proteomes" id="UP000192596"/>
    </source>
</evidence>
<dbReference type="OrthoDB" id="3969049at2759"/>
<feature type="compositionally biased region" description="Basic and acidic residues" evidence="1">
    <location>
        <begin position="168"/>
        <end position="179"/>
    </location>
</feature>
<sequence>MTIPIQLVGGREVIFEHLRAYWPVCRRYEQAFDQIEAIQQGELPMQDDDAARDAELDALQQEEDAALEHMTQLGAALANAQTRQVVREQEFKAMTGIAFPPLGHEEPADIDEFSAELFAGIENLIASAPATVPLSHRAASNARSDTEVRDAIAPLQNAHTALWRHRETHTDQRLQHEAGNDPGIPGWDPTWPREIFDREHLREGIRLTREAKRLHELWRARPEEAQERGLGPFAAFQGEMFPHVAEGYTVSEENGMIEAAPRNGILAWMQNTPPENRQSQANRHVPLRRTDCMIGLRFAQPPEPGEALGIQYGDGIGRRGTWGIMRGVEDGSIYVFI</sequence>
<reference evidence="3" key="1">
    <citation type="submission" date="2017-03" db="EMBL/GenBank/DDBJ databases">
        <title>Genomes of endolithic fungi from Antarctica.</title>
        <authorList>
            <person name="Coleine C."/>
            <person name="Masonjones S."/>
            <person name="Stajich J.E."/>
        </authorList>
    </citation>
    <scope>NUCLEOTIDE SEQUENCE [LARGE SCALE GENOMIC DNA]</scope>
    <source>
        <strain evidence="3">CCFEE 5527</strain>
    </source>
</reference>
<dbReference type="AlphaFoldDB" id="A0A1V8SXG5"/>
<comment type="caution">
    <text evidence="2">The sequence shown here is derived from an EMBL/GenBank/DDBJ whole genome shotgun (WGS) entry which is preliminary data.</text>
</comment>
<protein>
    <submittedName>
        <fullName evidence="2">Uncharacterized protein</fullName>
    </submittedName>
</protein>
<organism evidence="2 3">
    <name type="scientific">Cryoendolithus antarcticus</name>
    <dbReference type="NCBI Taxonomy" id="1507870"/>
    <lineage>
        <taxon>Eukaryota</taxon>
        <taxon>Fungi</taxon>
        <taxon>Dikarya</taxon>
        <taxon>Ascomycota</taxon>
        <taxon>Pezizomycotina</taxon>
        <taxon>Dothideomycetes</taxon>
        <taxon>Dothideomycetidae</taxon>
        <taxon>Cladosporiales</taxon>
        <taxon>Cladosporiaceae</taxon>
        <taxon>Cryoendolithus</taxon>
    </lineage>
</organism>
<keyword evidence="3" id="KW-1185">Reference proteome</keyword>
<name>A0A1V8SXG5_9PEZI</name>
<accession>A0A1V8SXG5</accession>